<name>A0ABR1AUQ5_POLSC</name>
<keyword evidence="3" id="KW-1185">Reference proteome</keyword>
<reference evidence="2 3" key="1">
    <citation type="submission" date="2023-09" db="EMBL/GenBank/DDBJ databases">
        <title>Genomes of two closely related lineages of the louse Polyplax serrata with different host specificities.</title>
        <authorList>
            <person name="Martinu J."/>
            <person name="Tarabai H."/>
            <person name="Stefka J."/>
            <person name="Hypsa V."/>
        </authorList>
    </citation>
    <scope>NUCLEOTIDE SEQUENCE [LARGE SCALE GENOMIC DNA]</scope>
    <source>
        <strain evidence="2">98ZLc_SE</strain>
    </source>
</reference>
<evidence type="ECO:0000313" key="3">
    <source>
        <dbReference type="Proteomes" id="UP001359485"/>
    </source>
</evidence>
<comment type="caution">
    <text evidence="2">The sequence shown here is derived from an EMBL/GenBank/DDBJ whole genome shotgun (WGS) entry which is preliminary data.</text>
</comment>
<gene>
    <name evidence="2" type="ORF">RUM44_010158</name>
</gene>
<dbReference type="EMBL" id="JAWJWF010000045">
    <property type="protein sequence ID" value="KAK6627679.1"/>
    <property type="molecule type" value="Genomic_DNA"/>
</dbReference>
<protein>
    <submittedName>
        <fullName evidence="2">Uncharacterized protein</fullName>
    </submittedName>
</protein>
<evidence type="ECO:0000313" key="2">
    <source>
        <dbReference type="EMBL" id="KAK6627679.1"/>
    </source>
</evidence>
<proteinExistence type="predicted"/>
<dbReference type="Proteomes" id="UP001359485">
    <property type="component" value="Unassembled WGS sequence"/>
</dbReference>
<evidence type="ECO:0000256" key="1">
    <source>
        <dbReference type="SAM" id="MobiDB-lite"/>
    </source>
</evidence>
<feature type="region of interest" description="Disordered" evidence="1">
    <location>
        <begin position="1"/>
        <end position="46"/>
    </location>
</feature>
<accession>A0ABR1AUQ5</accession>
<sequence length="110" mass="12664">MQKAEKEGGERGKNRRGRRQLKFSPTAMERSQGRARKILQPMETGRGAPCCGNRNFFLLEPFPWILPRALSFRDSPPSSTHTLPSSIEKEISFYQKAKEQEGYYGRMIDL</sequence>
<feature type="compositionally biased region" description="Basic and acidic residues" evidence="1">
    <location>
        <begin position="1"/>
        <end position="12"/>
    </location>
</feature>
<organism evidence="2 3">
    <name type="scientific">Polyplax serrata</name>
    <name type="common">Common mouse louse</name>
    <dbReference type="NCBI Taxonomy" id="468196"/>
    <lineage>
        <taxon>Eukaryota</taxon>
        <taxon>Metazoa</taxon>
        <taxon>Ecdysozoa</taxon>
        <taxon>Arthropoda</taxon>
        <taxon>Hexapoda</taxon>
        <taxon>Insecta</taxon>
        <taxon>Pterygota</taxon>
        <taxon>Neoptera</taxon>
        <taxon>Paraneoptera</taxon>
        <taxon>Psocodea</taxon>
        <taxon>Troctomorpha</taxon>
        <taxon>Phthiraptera</taxon>
        <taxon>Anoplura</taxon>
        <taxon>Polyplacidae</taxon>
        <taxon>Polyplax</taxon>
    </lineage>
</organism>